<protein>
    <submittedName>
        <fullName evidence="5">Acyl-CoA:1-acyl-sn-glycerol-3-phosphate acyltransferase</fullName>
        <ecNumber evidence="5">2.3.1.51</ecNumber>
    </submittedName>
</protein>
<feature type="domain" description="Phospholipid/glycerol acyltransferase" evidence="4">
    <location>
        <begin position="36"/>
        <end position="149"/>
    </location>
</feature>
<evidence type="ECO:0000313" key="5">
    <source>
        <dbReference type="EMBL" id="CAA9449807.1"/>
    </source>
</evidence>
<feature type="chain" id="PRO_5026928848" evidence="3">
    <location>
        <begin position="27"/>
        <end position="205"/>
    </location>
</feature>
<dbReference type="EMBL" id="CADCVB010000218">
    <property type="protein sequence ID" value="CAA9449807.1"/>
    <property type="molecule type" value="Genomic_DNA"/>
</dbReference>
<dbReference type="PANTHER" id="PTHR10434:SF11">
    <property type="entry name" value="1-ACYL-SN-GLYCEROL-3-PHOSPHATE ACYLTRANSFERASE"/>
    <property type="match status" value="1"/>
</dbReference>
<evidence type="ECO:0000256" key="3">
    <source>
        <dbReference type="SAM" id="SignalP"/>
    </source>
</evidence>
<keyword evidence="3" id="KW-0732">Signal</keyword>
<accession>A0A6J4QNL4</accession>
<evidence type="ECO:0000256" key="2">
    <source>
        <dbReference type="ARBA" id="ARBA00023315"/>
    </source>
</evidence>
<proteinExistence type="predicted"/>
<dbReference type="InterPro" id="IPR002123">
    <property type="entry name" value="Plipid/glycerol_acylTrfase"/>
</dbReference>
<evidence type="ECO:0000256" key="1">
    <source>
        <dbReference type="ARBA" id="ARBA00022679"/>
    </source>
</evidence>
<gene>
    <name evidence="5" type="ORF">AVDCRST_MAG78-3275</name>
</gene>
<dbReference type="GO" id="GO:0006654">
    <property type="term" value="P:phosphatidic acid biosynthetic process"/>
    <property type="evidence" value="ECO:0007669"/>
    <property type="project" value="TreeGrafter"/>
</dbReference>
<feature type="signal peptide" evidence="3">
    <location>
        <begin position="1"/>
        <end position="26"/>
    </location>
</feature>
<dbReference type="AlphaFoldDB" id="A0A6J4QNL4"/>
<dbReference type="EC" id="2.3.1.51" evidence="5"/>
<organism evidence="5">
    <name type="scientific">uncultured Rubrobacteraceae bacterium</name>
    <dbReference type="NCBI Taxonomy" id="349277"/>
    <lineage>
        <taxon>Bacteria</taxon>
        <taxon>Bacillati</taxon>
        <taxon>Actinomycetota</taxon>
        <taxon>Rubrobacteria</taxon>
        <taxon>Rubrobacterales</taxon>
        <taxon>Rubrobacteraceae</taxon>
        <taxon>environmental samples</taxon>
    </lineage>
</organism>
<dbReference type="CDD" id="cd07989">
    <property type="entry name" value="LPLAT_AGPAT-like"/>
    <property type="match status" value="1"/>
</dbReference>
<keyword evidence="1 5" id="KW-0808">Transferase</keyword>
<dbReference type="GO" id="GO:0003841">
    <property type="term" value="F:1-acylglycerol-3-phosphate O-acyltransferase activity"/>
    <property type="evidence" value="ECO:0007669"/>
    <property type="project" value="UniProtKB-EC"/>
</dbReference>
<dbReference type="SUPFAM" id="SSF69593">
    <property type="entry name" value="Glycerol-3-phosphate (1)-acyltransferase"/>
    <property type="match status" value="1"/>
</dbReference>
<dbReference type="PANTHER" id="PTHR10434">
    <property type="entry name" value="1-ACYL-SN-GLYCEROL-3-PHOSPHATE ACYLTRANSFERASE"/>
    <property type="match status" value="1"/>
</dbReference>
<name>A0A6J4QNL4_9ACTN</name>
<dbReference type="Pfam" id="PF01553">
    <property type="entry name" value="Acyltransferase"/>
    <property type="match status" value="1"/>
</dbReference>
<reference evidence="5" key="1">
    <citation type="submission" date="2020-02" db="EMBL/GenBank/DDBJ databases">
        <authorList>
            <person name="Meier V. D."/>
        </authorList>
    </citation>
    <scope>NUCLEOTIDE SEQUENCE</scope>
    <source>
        <strain evidence="5">AVDCRST_MAG78</strain>
    </source>
</reference>
<keyword evidence="2 5" id="KW-0012">Acyltransferase</keyword>
<evidence type="ECO:0000259" key="4">
    <source>
        <dbReference type="SMART" id="SM00563"/>
    </source>
</evidence>
<sequence length="205" mass="22872">MSLRYRVFRRMLIYLSRLLFGFTVHGAEKVPKKGPLILASNHHQYADPVLVCMAVPRRIQWMAKREVFVPPLDRFFYFIGSFPVDRQKGGRAALRAALGFLSEGWTLGIFPEGGRRKGGAPGEDAPKSGVAMLASRADAPILPVFVDRAPNPLERLRGHKLHVYVGDPIISDGSTSKERRVRREVAGEVLRAIYDLKNEKPGVAP</sequence>
<dbReference type="SMART" id="SM00563">
    <property type="entry name" value="PlsC"/>
    <property type="match status" value="1"/>
</dbReference>